<keyword evidence="4 8" id="KW-0808">Transferase</keyword>
<keyword evidence="2" id="KW-1003">Cell membrane</keyword>
<proteinExistence type="predicted"/>
<gene>
    <name evidence="8" type="ORF">DSL64_17460</name>
</gene>
<evidence type="ECO:0000256" key="7">
    <source>
        <dbReference type="SAM" id="Phobius"/>
    </source>
</evidence>
<dbReference type="RefSeq" id="WP_115832213.1">
    <property type="nucleotide sequence ID" value="NZ_QNUL01000015.1"/>
</dbReference>
<dbReference type="PANTHER" id="PTHR30606">
    <property type="entry name" value="LIPID A BIOSYNTHESIS LAUROYL ACYLTRANSFERASE"/>
    <property type="match status" value="1"/>
</dbReference>
<comment type="caution">
    <text evidence="8">The sequence shown here is derived from an EMBL/GenBank/DDBJ whole genome shotgun (WGS) entry which is preliminary data.</text>
</comment>
<dbReference type="InterPro" id="IPR004960">
    <property type="entry name" value="LipA_acyltrans"/>
</dbReference>
<keyword evidence="9" id="KW-1185">Reference proteome</keyword>
<dbReference type="EMBL" id="QNUL01000015">
    <property type="protein sequence ID" value="REA59439.1"/>
    <property type="molecule type" value="Genomic_DNA"/>
</dbReference>
<evidence type="ECO:0000256" key="6">
    <source>
        <dbReference type="ARBA" id="ARBA00023315"/>
    </source>
</evidence>
<comment type="subcellular location">
    <subcellularLocation>
        <location evidence="1">Cell inner membrane</location>
    </subcellularLocation>
</comment>
<organism evidence="8 9">
    <name type="scientific">Dyadobacter luteus</name>
    <dbReference type="NCBI Taxonomy" id="2259619"/>
    <lineage>
        <taxon>Bacteria</taxon>
        <taxon>Pseudomonadati</taxon>
        <taxon>Bacteroidota</taxon>
        <taxon>Cytophagia</taxon>
        <taxon>Cytophagales</taxon>
        <taxon>Spirosomataceae</taxon>
        <taxon>Dyadobacter</taxon>
    </lineage>
</organism>
<sequence>MSQSPDRPGIDTKSEKSAWDGKTKGTLAGYKIFFFFIRFLGLGFAYSLLRIVTYYYYLFASKPRNVLMDFYQHTLHFSHSEAKKLARKNFYIFGQTLVDRTAFLLGKHEKFSHVFENEQYLIDIREQGKGGILLSAHLGNWETAGNLLKGRITPTINIVMLDAEVENIKKFMEMATGGSRFKIIAIKDDLSHVIAIRNALINNEFVAIHADRYMEGARFIELDFLGKKARFPHGPFVIASKFDAPITFVFAAKDRTHSYHLSATAPIQEKMKPEQIAALYAAELEKKVKQYPEQWFNYFDFFKQ</sequence>
<keyword evidence="7" id="KW-0812">Transmembrane</keyword>
<dbReference type="GO" id="GO:0016746">
    <property type="term" value="F:acyltransferase activity"/>
    <property type="evidence" value="ECO:0007669"/>
    <property type="project" value="UniProtKB-KW"/>
</dbReference>
<evidence type="ECO:0000256" key="2">
    <source>
        <dbReference type="ARBA" id="ARBA00022475"/>
    </source>
</evidence>
<keyword evidence="6 8" id="KW-0012">Acyltransferase</keyword>
<dbReference type="Pfam" id="PF03279">
    <property type="entry name" value="Lip_A_acyltrans"/>
    <property type="match status" value="1"/>
</dbReference>
<accession>A0A3D8Y8A1</accession>
<evidence type="ECO:0000256" key="3">
    <source>
        <dbReference type="ARBA" id="ARBA00022519"/>
    </source>
</evidence>
<dbReference type="GO" id="GO:0005886">
    <property type="term" value="C:plasma membrane"/>
    <property type="evidence" value="ECO:0007669"/>
    <property type="project" value="UniProtKB-SubCell"/>
</dbReference>
<dbReference type="Proteomes" id="UP000256373">
    <property type="component" value="Unassembled WGS sequence"/>
</dbReference>
<evidence type="ECO:0000313" key="8">
    <source>
        <dbReference type="EMBL" id="REA59439.1"/>
    </source>
</evidence>
<evidence type="ECO:0000256" key="5">
    <source>
        <dbReference type="ARBA" id="ARBA00023136"/>
    </source>
</evidence>
<keyword evidence="5 7" id="KW-0472">Membrane</keyword>
<name>A0A3D8Y8A1_9BACT</name>
<evidence type="ECO:0000256" key="4">
    <source>
        <dbReference type="ARBA" id="ARBA00022679"/>
    </source>
</evidence>
<dbReference type="OrthoDB" id="9808633at2"/>
<dbReference type="CDD" id="cd07984">
    <property type="entry name" value="LPLAT_LABLAT-like"/>
    <property type="match status" value="1"/>
</dbReference>
<keyword evidence="7" id="KW-1133">Transmembrane helix</keyword>
<evidence type="ECO:0000256" key="1">
    <source>
        <dbReference type="ARBA" id="ARBA00004533"/>
    </source>
</evidence>
<protein>
    <submittedName>
        <fullName evidence="8">Lipid A biosynthesis acyltransferase</fullName>
    </submittedName>
</protein>
<dbReference type="AlphaFoldDB" id="A0A3D8Y8A1"/>
<dbReference type="GO" id="GO:0009247">
    <property type="term" value="P:glycolipid biosynthetic process"/>
    <property type="evidence" value="ECO:0007669"/>
    <property type="project" value="UniProtKB-ARBA"/>
</dbReference>
<evidence type="ECO:0000313" key="9">
    <source>
        <dbReference type="Proteomes" id="UP000256373"/>
    </source>
</evidence>
<keyword evidence="3" id="KW-0997">Cell inner membrane</keyword>
<feature type="transmembrane region" description="Helical" evidence="7">
    <location>
        <begin position="32"/>
        <end position="58"/>
    </location>
</feature>
<dbReference type="PANTHER" id="PTHR30606:SF10">
    <property type="entry name" value="PHOSPHATIDYLINOSITOL MANNOSIDE ACYLTRANSFERASE"/>
    <property type="match status" value="1"/>
</dbReference>
<reference evidence="8 9" key="1">
    <citation type="submission" date="2018-07" db="EMBL/GenBank/DDBJ databases">
        <title>Dyadobacter roseus sp. nov., isolated from rose rhizosphere soil.</title>
        <authorList>
            <person name="Chen L."/>
        </authorList>
    </citation>
    <scope>NUCLEOTIDE SEQUENCE [LARGE SCALE GENOMIC DNA]</scope>
    <source>
        <strain evidence="8 9">RS19</strain>
    </source>
</reference>